<evidence type="ECO:0000313" key="4">
    <source>
        <dbReference type="Proteomes" id="UP000030754"/>
    </source>
</evidence>
<feature type="compositionally biased region" description="Pro residues" evidence="1">
    <location>
        <begin position="105"/>
        <end position="114"/>
    </location>
</feature>
<dbReference type="VEuPathDB" id="ToxoDB:ENH_00029360"/>
<feature type="signal peptide" evidence="2">
    <location>
        <begin position="1"/>
        <end position="18"/>
    </location>
</feature>
<organism evidence="3 4">
    <name type="scientific">Eimeria necatrix</name>
    <dbReference type="NCBI Taxonomy" id="51315"/>
    <lineage>
        <taxon>Eukaryota</taxon>
        <taxon>Sar</taxon>
        <taxon>Alveolata</taxon>
        <taxon>Apicomplexa</taxon>
        <taxon>Conoidasida</taxon>
        <taxon>Coccidia</taxon>
        <taxon>Eucoccidiorida</taxon>
        <taxon>Eimeriorina</taxon>
        <taxon>Eimeriidae</taxon>
        <taxon>Eimeria</taxon>
    </lineage>
</organism>
<keyword evidence="4" id="KW-1185">Reference proteome</keyword>
<feature type="chain" id="PRO_5004673704" evidence="2">
    <location>
        <begin position="19"/>
        <end position="288"/>
    </location>
</feature>
<dbReference type="EMBL" id="HG722638">
    <property type="protein sequence ID" value="CDJ62929.1"/>
    <property type="molecule type" value="Genomic_DNA"/>
</dbReference>
<accession>U6MKD1</accession>
<dbReference type="GeneID" id="25473101"/>
<sequence length="288" mass="30648">MKLFLLVEFVLLAGPELAFPPLSLRSPCAAAVRVALPSGVLQLDPLGRPVHLASPGLIWSFPTSSDVGVRAAVLPKAPSAPLAATFEPNLHYGTLQMKDGTLLGRPPPQLPPQAAPVDPSQGVSRSGSQLGALLSSLRRRGLSAAELPSLSLPLLNLKLPWALKVYFSKARRPNGPRPQRPPPPKTPATATVGARVYVQLLPGAVRALPTQGYTGGYRDSGELKEMGLEGREALSKAWGLEWPCLSDFTQQSCTQDFLAAPCPLGWRNLMDSALCEAPEGEFAIRKCG</sequence>
<evidence type="ECO:0000256" key="2">
    <source>
        <dbReference type="SAM" id="SignalP"/>
    </source>
</evidence>
<evidence type="ECO:0000313" key="3">
    <source>
        <dbReference type="EMBL" id="CDJ62929.1"/>
    </source>
</evidence>
<protein>
    <submittedName>
        <fullName evidence="3">Uncharacterized protein</fullName>
    </submittedName>
</protein>
<dbReference type="Proteomes" id="UP000030754">
    <property type="component" value="Unassembled WGS sequence"/>
</dbReference>
<gene>
    <name evidence="3" type="ORF">ENH_00029360</name>
</gene>
<name>U6MKD1_9EIME</name>
<reference evidence="3" key="2">
    <citation type="submission" date="2013-10" db="EMBL/GenBank/DDBJ databases">
        <authorList>
            <person name="Aslett M."/>
        </authorList>
    </citation>
    <scope>NUCLEOTIDE SEQUENCE [LARGE SCALE GENOMIC DNA]</scope>
    <source>
        <strain evidence="3">Houghton</strain>
    </source>
</reference>
<feature type="region of interest" description="Disordered" evidence="1">
    <location>
        <begin position="98"/>
        <end position="127"/>
    </location>
</feature>
<dbReference type="AlphaFoldDB" id="U6MKD1"/>
<dbReference type="OrthoDB" id="382272at2759"/>
<evidence type="ECO:0000256" key="1">
    <source>
        <dbReference type="SAM" id="MobiDB-lite"/>
    </source>
</evidence>
<dbReference type="RefSeq" id="XP_013440291.1">
    <property type="nucleotide sequence ID" value="XM_013584837.1"/>
</dbReference>
<keyword evidence="2" id="KW-0732">Signal</keyword>
<reference evidence="3" key="1">
    <citation type="submission" date="2013-10" db="EMBL/GenBank/DDBJ databases">
        <title>Genomic analysis of the causative agents of coccidiosis in chickens.</title>
        <authorList>
            <person name="Reid A.J."/>
            <person name="Blake D."/>
            <person name="Billington K."/>
            <person name="Browne H."/>
            <person name="Dunn M."/>
            <person name="Hung S."/>
            <person name="Kawahara F."/>
            <person name="Miranda-Saavedra D."/>
            <person name="Mourier T."/>
            <person name="Nagra H."/>
            <person name="Otto T.D."/>
            <person name="Rawlings N."/>
            <person name="Sanchez A."/>
            <person name="Sanders M."/>
            <person name="Subramaniam C."/>
            <person name="Tay Y."/>
            <person name="Dear P."/>
            <person name="Doerig C."/>
            <person name="Gruber A."/>
            <person name="Parkinson J."/>
            <person name="Shirley M."/>
            <person name="Wan K.L."/>
            <person name="Berriman M."/>
            <person name="Tomley F."/>
            <person name="Pain A."/>
        </authorList>
    </citation>
    <scope>NUCLEOTIDE SEQUENCE [LARGE SCALE GENOMIC DNA]</scope>
    <source>
        <strain evidence="3">Houghton</strain>
    </source>
</reference>
<proteinExistence type="predicted"/>